<evidence type="ECO:0000313" key="3">
    <source>
        <dbReference type="EMBL" id="EFE36915.1"/>
    </source>
</evidence>
<keyword evidence="4" id="KW-1185">Reference proteome</keyword>
<organism evidence="3 4">
    <name type="scientific">Arthroderma benhamiae (strain ATCC MYA-4681 / CBS 112371)</name>
    <name type="common">Trichophyton mentagrophytes</name>
    <dbReference type="NCBI Taxonomy" id="663331"/>
    <lineage>
        <taxon>Eukaryota</taxon>
        <taxon>Fungi</taxon>
        <taxon>Dikarya</taxon>
        <taxon>Ascomycota</taxon>
        <taxon>Pezizomycotina</taxon>
        <taxon>Eurotiomycetes</taxon>
        <taxon>Eurotiomycetidae</taxon>
        <taxon>Onygenales</taxon>
        <taxon>Arthrodermataceae</taxon>
        <taxon>Trichophyton</taxon>
    </lineage>
</organism>
<evidence type="ECO:0000256" key="2">
    <source>
        <dbReference type="SAM" id="SignalP"/>
    </source>
</evidence>
<proteinExistence type="predicted"/>
<evidence type="ECO:0000313" key="4">
    <source>
        <dbReference type="Proteomes" id="UP000008866"/>
    </source>
</evidence>
<dbReference type="EMBL" id="ABSU01000001">
    <property type="protein sequence ID" value="EFE36915.1"/>
    <property type="molecule type" value="Genomic_DNA"/>
</dbReference>
<dbReference type="AlphaFoldDB" id="D4AJJ2"/>
<feature type="signal peptide" evidence="2">
    <location>
        <begin position="1"/>
        <end position="22"/>
    </location>
</feature>
<reference evidence="4" key="1">
    <citation type="journal article" date="2011" name="Genome Biol.">
        <title>Comparative and functional genomics provide insights into the pathogenicity of dermatophytic fungi.</title>
        <authorList>
            <person name="Burmester A."/>
            <person name="Shelest E."/>
            <person name="Gloeckner G."/>
            <person name="Heddergott C."/>
            <person name="Schindler S."/>
            <person name="Staib P."/>
            <person name="Heidel A."/>
            <person name="Felder M."/>
            <person name="Petzold A."/>
            <person name="Szafranski K."/>
            <person name="Feuermann M."/>
            <person name="Pedruzzi I."/>
            <person name="Priebe S."/>
            <person name="Groth M."/>
            <person name="Winkler R."/>
            <person name="Li W."/>
            <person name="Kniemeyer O."/>
            <person name="Schroeckh V."/>
            <person name="Hertweck C."/>
            <person name="Hube B."/>
            <person name="White T.C."/>
            <person name="Platzer M."/>
            <person name="Guthke R."/>
            <person name="Heitman J."/>
            <person name="Woestemeyer J."/>
            <person name="Zipfel P.F."/>
            <person name="Monod M."/>
            <person name="Brakhage A.A."/>
        </authorList>
    </citation>
    <scope>NUCLEOTIDE SEQUENCE [LARGE SCALE GENOMIC DNA]</scope>
    <source>
        <strain evidence="4">ATCC MYA-4681 / CBS 112371</strain>
    </source>
</reference>
<comment type="caution">
    <text evidence="3">The sequence shown here is derived from an EMBL/GenBank/DDBJ whole genome shotgun (WGS) entry which is preliminary data.</text>
</comment>
<feature type="compositionally biased region" description="Polar residues" evidence="1">
    <location>
        <begin position="104"/>
        <end position="115"/>
    </location>
</feature>
<feature type="region of interest" description="Disordered" evidence="1">
    <location>
        <begin position="69"/>
        <end position="150"/>
    </location>
</feature>
<name>D4AJJ2_ARTBC</name>
<dbReference type="KEGG" id="abe:ARB_04442"/>
<dbReference type="Proteomes" id="UP000008866">
    <property type="component" value="Unassembled WGS sequence"/>
</dbReference>
<feature type="chain" id="PRO_5003053478" evidence="2">
    <location>
        <begin position="23"/>
        <end position="214"/>
    </location>
</feature>
<evidence type="ECO:0000256" key="1">
    <source>
        <dbReference type="SAM" id="MobiDB-lite"/>
    </source>
</evidence>
<dbReference type="eggNOG" id="KOG4109">
    <property type="taxonomic scope" value="Eukaryota"/>
</dbReference>
<dbReference type="Gene3D" id="1.20.890.10">
    <property type="entry name" value="cAMP-dependent protein kinase regulatory subunit, dimerization-anchoring domain"/>
    <property type="match status" value="1"/>
</dbReference>
<keyword evidence="2" id="KW-0732">Signal</keyword>
<gene>
    <name evidence="3" type="ORF">ARB_04442</name>
</gene>
<dbReference type="GeneID" id="9522405"/>
<dbReference type="HOGENOM" id="CLU_1288625_0_0_1"/>
<sequence length="214" mass="23299">MRRKTTLAFFCVCLLCLHLKLRQQTRNSPVAEDNLISQAVKLRAEGREKKPAQLRQPIDQRWFFMADAPSQLPAGNSLPSGAGFQNAERQNNGETPQDRPAVMQENTHPESSSTPKLGASFPPPPATASTTSRGVTPSVDNETLANKHHDNRDIIMSGGYETRGTYRGNGATGTAGVANVTPQPQATGAPARIYMNEKIVPYLLEGMKMVAKDQ</sequence>
<accession>D4AJJ2</accession>
<dbReference type="OMA" id="APARIYM"/>
<dbReference type="RefSeq" id="XP_003017560.1">
    <property type="nucleotide sequence ID" value="XM_003017514.1"/>
</dbReference>
<feature type="compositionally biased region" description="Polar residues" evidence="1">
    <location>
        <begin position="133"/>
        <end position="144"/>
    </location>
</feature>
<protein>
    <submittedName>
        <fullName evidence="3">Uncharacterized protein</fullName>
    </submittedName>
</protein>